<evidence type="ECO:0000256" key="1">
    <source>
        <dbReference type="SAM" id="MobiDB-lite"/>
    </source>
</evidence>
<feature type="compositionally biased region" description="Basic residues" evidence="1">
    <location>
        <begin position="100"/>
        <end position="115"/>
    </location>
</feature>
<organism evidence="2 3">
    <name type="scientific">Algibacter marinivivus</name>
    <dbReference type="NCBI Taxonomy" id="2100723"/>
    <lineage>
        <taxon>Bacteria</taxon>
        <taxon>Pseudomonadati</taxon>
        <taxon>Bacteroidota</taxon>
        <taxon>Flavobacteriia</taxon>
        <taxon>Flavobacteriales</taxon>
        <taxon>Flavobacteriaceae</taxon>
        <taxon>Algibacter</taxon>
    </lineage>
</organism>
<reference evidence="2" key="1">
    <citation type="submission" date="2018-05" db="EMBL/GenBank/DDBJ databases">
        <title>Algibacter marinivivus sp. nov., isolated from sample around a algae.</title>
        <authorList>
            <person name="Zhong X."/>
        </authorList>
    </citation>
    <scope>NUCLEOTIDE SEQUENCE [LARGE SCALE GENOMIC DNA]</scope>
    <source>
        <strain evidence="2">ZY111</strain>
    </source>
</reference>
<reference evidence="2" key="2">
    <citation type="submission" date="2018-05" db="EMBL/GenBank/DDBJ databases">
        <authorList>
            <person name="Lanie J.A."/>
            <person name="Ng W.-L."/>
            <person name="Kazmierczak K.M."/>
            <person name="Andrzejewski T.M."/>
            <person name="Davidsen T.M."/>
            <person name="Wayne K.J."/>
            <person name="Tettelin H."/>
            <person name="Glass J.I."/>
            <person name="Rusch D."/>
            <person name="Podicherti R."/>
            <person name="Tsui H.-C.T."/>
            <person name="Winkler M.E."/>
        </authorList>
    </citation>
    <scope>NUCLEOTIDE SEQUENCE [LARGE SCALE GENOMIC DNA]</scope>
    <source>
        <strain evidence="2">ZY111</strain>
    </source>
</reference>
<feature type="compositionally biased region" description="Basic residues" evidence="1">
    <location>
        <begin position="125"/>
        <end position="143"/>
    </location>
</feature>
<proteinExistence type="predicted"/>
<dbReference type="EMBL" id="QFRI01000001">
    <property type="protein sequence ID" value="PWH83610.1"/>
    <property type="molecule type" value="Genomic_DNA"/>
</dbReference>
<dbReference type="AlphaFoldDB" id="A0A2U2X784"/>
<name>A0A2U2X784_9FLAO</name>
<accession>A0A2U2X784</accession>
<comment type="caution">
    <text evidence="2">The sequence shown here is derived from an EMBL/GenBank/DDBJ whole genome shotgun (WGS) entry which is preliminary data.</text>
</comment>
<evidence type="ECO:0000313" key="3">
    <source>
        <dbReference type="Proteomes" id="UP000245375"/>
    </source>
</evidence>
<feature type="region of interest" description="Disordered" evidence="1">
    <location>
        <begin position="77"/>
        <end position="154"/>
    </location>
</feature>
<gene>
    <name evidence="2" type="ORF">DIS18_03390</name>
</gene>
<keyword evidence="3" id="KW-1185">Reference proteome</keyword>
<evidence type="ECO:0000313" key="2">
    <source>
        <dbReference type="EMBL" id="PWH83610.1"/>
    </source>
</evidence>
<sequence>MSNFKKNIMRILLVVLFMSLGFLLNAQDVSFNGVTYEIKKDRIFKDSVDVTDVLSVDEKAEIRAAFDKKMTQIAASEETKKRIEKAEKEQEKAEKDQKRAEKKQKKAEKALKKKEKAQSNFDKSTKKHKDAIKKYEKLKKKGKLSPQDEEKWLEKINKYKEASAKAKKKLK</sequence>
<feature type="compositionally biased region" description="Basic and acidic residues" evidence="1">
    <location>
        <begin position="77"/>
        <end position="99"/>
    </location>
</feature>
<protein>
    <submittedName>
        <fullName evidence="2">Uncharacterized protein</fullName>
    </submittedName>
</protein>
<dbReference type="Proteomes" id="UP000245375">
    <property type="component" value="Unassembled WGS sequence"/>
</dbReference>